<dbReference type="EMBL" id="CP017637">
    <property type="protein sequence ID" value="APG14526.1"/>
    <property type="molecule type" value="Genomic_DNA"/>
</dbReference>
<sequence length="87" mass="9245">MTPFKNPIASVLSKALLTGLVVTAIFSTPLRAREHRTGDRHTEQGVGASSRFEGERSIATPAYHAFAPVPSDQPGGVCDHGDNPMIC</sequence>
<evidence type="ECO:0000313" key="2">
    <source>
        <dbReference type="EMBL" id="APG14526.1"/>
    </source>
</evidence>
<evidence type="ECO:0000313" key="3">
    <source>
        <dbReference type="Proteomes" id="UP000181962"/>
    </source>
</evidence>
<dbReference type="AlphaFoldDB" id="A0A1L3FMJ1"/>
<feature type="compositionally biased region" description="Basic and acidic residues" evidence="1">
    <location>
        <begin position="33"/>
        <end position="43"/>
    </location>
</feature>
<protein>
    <submittedName>
        <fullName evidence="2">Uncharacterized protein</fullName>
    </submittedName>
</protein>
<gene>
    <name evidence="2" type="ORF">BKD09_39850</name>
</gene>
<dbReference type="Proteomes" id="UP000181962">
    <property type="component" value="Chromosome"/>
</dbReference>
<reference evidence="2 3" key="1">
    <citation type="submission" date="2016-11" db="EMBL/GenBank/DDBJ databases">
        <title>Complete Genome Sequence of Bradyrhizobium sp. strain J5, an isolated from soybean nodule in Hokkaido.</title>
        <authorList>
            <person name="Kanehara K."/>
        </authorList>
    </citation>
    <scope>NUCLEOTIDE SEQUENCE [LARGE SCALE GENOMIC DNA]</scope>
    <source>
        <strain evidence="2 3">J5</strain>
    </source>
</reference>
<accession>A0A1L3FMJ1</accession>
<organism evidence="2 3">
    <name type="scientific">Bradyrhizobium japonicum</name>
    <dbReference type="NCBI Taxonomy" id="375"/>
    <lineage>
        <taxon>Bacteria</taxon>
        <taxon>Pseudomonadati</taxon>
        <taxon>Pseudomonadota</taxon>
        <taxon>Alphaproteobacteria</taxon>
        <taxon>Hyphomicrobiales</taxon>
        <taxon>Nitrobacteraceae</taxon>
        <taxon>Bradyrhizobium</taxon>
    </lineage>
</organism>
<evidence type="ECO:0000256" key="1">
    <source>
        <dbReference type="SAM" id="MobiDB-lite"/>
    </source>
</evidence>
<feature type="region of interest" description="Disordered" evidence="1">
    <location>
        <begin position="66"/>
        <end position="87"/>
    </location>
</feature>
<name>A0A1L3FMJ1_BRAJP</name>
<proteinExistence type="predicted"/>
<feature type="region of interest" description="Disordered" evidence="1">
    <location>
        <begin position="33"/>
        <end position="53"/>
    </location>
</feature>